<dbReference type="EMBL" id="CM042022">
    <property type="protein sequence ID" value="KAI3816045.1"/>
    <property type="molecule type" value="Genomic_DNA"/>
</dbReference>
<protein>
    <submittedName>
        <fullName evidence="1">Uncharacterized protein</fullName>
    </submittedName>
</protein>
<proteinExistence type="predicted"/>
<sequence>MDEEELQKRFIDCVYFLATPLTCKKKMATPIAFASSSVLPLVGNQSAKTVGVLSQVFLCRLAQTHMEQKIYDQEQQSDKSAFMIEKSHGAGTHDPNVKAILIET</sequence>
<gene>
    <name evidence="1" type="ORF">L1987_15730</name>
</gene>
<accession>A0ACB9J6W6</accession>
<comment type="caution">
    <text evidence="1">The sequence shown here is derived from an EMBL/GenBank/DDBJ whole genome shotgun (WGS) entry which is preliminary data.</text>
</comment>
<reference evidence="2" key="1">
    <citation type="journal article" date="2022" name="Mol. Ecol. Resour.">
        <title>The genomes of chicory, endive, great burdock and yacon provide insights into Asteraceae palaeo-polyploidization history and plant inulin production.</title>
        <authorList>
            <person name="Fan W."/>
            <person name="Wang S."/>
            <person name="Wang H."/>
            <person name="Wang A."/>
            <person name="Jiang F."/>
            <person name="Liu H."/>
            <person name="Zhao H."/>
            <person name="Xu D."/>
            <person name="Zhang Y."/>
        </authorList>
    </citation>
    <scope>NUCLEOTIDE SEQUENCE [LARGE SCALE GENOMIC DNA]</scope>
    <source>
        <strain evidence="2">cv. Yunnan</strain>
    </source>
</reference>
<evidence type="ECO:0000313" key="2">
    <source>
        <dbReference type="Proteomes" id="UP001056120"/>
    </source>
</evidence>
<reference evidence="1 2" key="2">
    <citation type="journal article" date="2022" name="Mol. Ecol. Resour.">
        <title>The genomes of chicory, endive, great burdock and yacon provide insights into Asteraceae paleo-polyploidization history and plant inulin production.</title>
        <authorList>
            <person name="Fan W."/>
            <person name="Wang S."/>
            <person name="Wang H."/>
            <person name="Wang A."/>
            <person name="Jiang F."/>
            <person name="Liu H."/>
            <person name="Zhao H."/>
            <person name="Xu D."/>
            <person name="Zhang Y."/>
        </authorList>
    </citation>
    <scope>NUCLEOTIDE SEQUENCE [LARGE SCALE GENOMIC DNA]</scope>
    <source>
        <strain evidence="2">cv. Yunnan</strain>
        <tissue evidence="1">Leaves</tissue>
    </source>
</reference>
<organism evidence="1 2">
    <name type="scientific">Smallanthus sonchifolius</name>
    <dbReference type="NCBI Taxonomy" id="185202"/>
    <lineage>
        <taxon>Eukaryota</taxon>
        <taxon>Viridiplantae</taxon>
        <taxon>Streptophyta</taxon>
        <taxon>Embryophyta</taxon>
        <taxon>Tracheophyta</taxon>
        <taxon>Spermatophyta</taxon>
        <taxon>Magnoliopsida</taxon>
        <taxon>eudicotyledons</taxon>
        <taxon>Gunneridae</taxon>
        <taxon>Pentapetalae</taxon>
        <taxon>asterids</taxon>
        <taxon>campanulids</taxon>
        <taxon>Asterales</taxon>
        <taxon>Asteraceae</taxon>
        <taxon>Asteroideae</taxon>
        <taxon>Heliantheae alliance</taxon>
        <taxon>Millerieae</taxon>
        <taxon>Smallanthus</taxon>
    </lineage>
</organism>
<dbReference type="Proteomes" id="UP001056120">
    <property type="component" value="Linkage Group LG05"/>
</dbReference>
<keyword evidence="2" id="KW-1185">Reference proteome</keyword>
<evidence type="ECO:0000313" key="1">
    <source>
        <dbReference type="EMBL" id="KAI3816045.1"/>
    </source>
</evidence>
<name>A0ACB9J6W6_9ASTR</name>